<dbReference type="InterPro" id="IPR007484">
    <property type="entry name" value="Peptidase_M28"/>
</dbReference>
<sequence>MRPLEFAGQGPAFGELPSMDWGGWCGCGVAIALLAASIPAQPPGSPSRDYGRIARSVSKENLTQDLARIAGFGSRLAGSDGERKTLEFAEARLRELGFQNIRREAFTITVPQPESVAALDLGSEVPTTLYPLWPNLIRTSTSDLSGRLMYLGAGRPSDLKGKVLKGALAVIDFDSEVRWQTLFRLGVKAVIYLEPDFATRFQFEAKFSAAPHDAPRFWLPAKAASRVLPAAAEERVAGLRCRQTWVVKETYNLLADLPGADPGAKHERIVLAAYADSMSVVPGLSPGADASSGLSALLELARYFKGNPPRRPLTFLVQSGHGMALKGAREFVQRRIETDRQSLLCALTLDLSTGNSGLGSFARGWFYEVRPEATDEVRALSRQLRAYAERIAPHLGVSDPRSLLLDAVNDSDGRPWKNDVPGRFAADCEPFLQARYNALTFRTVDDARSRFDTPFDTLEHVDVQSLFRQTQALACLLNHVANDTTDIDAWNQDRLPLRTSQPQRMSLVGGFAELSGRVVEFDPLKSFLPDTSVPDSIALNVHDHKTQMGVRPTMIEATVGREARYRFVGASPVTARFRTLQSMTRLEAYRIDPLSGGVTAAPNVGQSGLSSFPNWFSLRTARREAPLVVFDCEAIDLYELADPHDLQPLVLPQVLDPVADAPPKSYGAYVAWHDPRLNSEAEDSLVLFVAPGSRWKLLLYSKNGELRVLLSNATSSKPHGRGFATEDGDHSASLLLSPSLAAARDFWTLNQSRIETFAKYRMISPSVVALQQQAKGSIDLAAAAFADRDPQSGDRHASQAWGLSLRVHPVVQGVANNVVSGVVYYLILLLPFSYFAERLLFGSRVFARQILLSTAIFVAAFLALRFLHPAFEIVSNPTMIFVAFVMGSLSVLVGSFVIAKFETSLRVDRLARLGVRQLDIGRIGVGLIAFQLGVENLRRRRLRTTLTTLVLVVVTFVGLSLTSVVSELKVFDLPTSKPASYAGIVVRQPNLDPLPDSASRILEQHFAGRASVARRVWYYGADLSDTNTFRFSRGAQAWEARAFMGLDPLEPLRPSLASALAPGGRWFEEGERDAAILPRSAAEKLGISPENLAGAQVSCSGERFRVIGLLDERRVKALIDLDGDPPLPADFTLSKQLHDQTGAHADALRSYLRLDPSSVALLPARSALELGGEIRSLAVGFGAEDQVPSELENLMPRLRLNLFAAVPTDRGLEARYFSVQQGSRASGVALVLIQALIALLFVVNTMVAGVYERTREIGIFSAIGLAPNHVALLYFAESLVYGVLGSVLGYFCAQGLGRFLIATDAIPGLYVNFSATSSVLASLMVAGVVLGSSLYPARIARKIAAPALDDEFRLPPPDSDEWTVPLPIRISAEEVDALLAHLKRWLLAYEDFTIGDIVTAEVRGADKPLAPLGSQVWLAPFDLGVSQSIEIRAEPSEVEGVFGIEVAIGRLSGEPANWVRTNRRFLEALRRQFLIWRASD</sequence>
<comment type="subcellular location">
    <subcellularLocation>
        <location evidence="1">Cell membrane</location>
        <topology evidence="1">Multi-pass membrane protein</topology>
    </subcellularLocation>
</comment>
<dbReference type="Pfam" id="PF04389">
    <property type="entry name" value="Peptidase_M28"/>
    <property type="match status" value="1"/>
</dbReference>
<dbReference type="Gene3D" id="3.40.630.10">
    <property type="entry name" value="Zn peptidases"/>
    <property type="match status" value="1"/>
</dbReference>
<organism evidence="10 11">
    <name type="scientific">Candidatus Nitrosymbiomonas proteolyticus</name>
    <dbReference type="NCBI Taxonomy" id="2608984"/>
    <lineage>
        <taxon>Bacteria</taxon>
        <taxon>Bacillati</taxon>
        <taxon>Armatimonadota</taxon>
        <taxon>Armatimonadota incertae sedis</taxon>
        <taxon>Candidatus Nitrosymbiomonas</taxon>
    </lineage>
</organism>
<name>A0A809R6M0_9BACT</name>
<evidence type="ECO:0000256" key="2">
    <source>
        <dbReference type="ARBA" id="ARBA00022475"/>
    </source>
</evidence>
<evidence type="ECO:0000256" key="3">
    <source>
        <dbReference type="ARBA" id="ARBA00022692"/>
    </source>
</evidence>
<dbReference type="EMBL" id="AP021858">
    <property type="protein sequence ID" value="BBO23139.1"/>
    <property type="molecule type" value="Genomic_DNA"/>
</dbReference>
<dbReference type="PANTHER" id="PTHR30572:SF4">
    <property type="entry name" value="ABC TRANSPORTER PERMEASE YTRF"/>
    <property type="match status" value="1"/>
</dbReference>
<feature type="transmembrane region" description="Helical" evidence="7">
    <location>
        <begin position="879"/>
        <end position="899"/>
    </location>
</feature>
<keyword evidence="5 7" id="KW-0472">Membrane</keyword>
<keyword evidence="3 7" id="KW-0812">Transmembrane</keyword>
<feature type="transmembrane region" description="Helical" evidence="7">
    <location>
        <begin position="946"/>
        <end position="965"/>
    </location>
</feature>
<comment type="similarity">
    <text evidence="6">Belongs to the ABC-4 integral membrane protein family.</text>
</comment>
<feature type="transmembrane region" description="Helical" evidence="7">
    <location>
        <begin position="850"/>
        <end position="867"/>
    </location>
</feature>
<dbReference type="InterPro" id="IPR050250">
    <property type="entry name" value="Macrolide_Exporter_MacB"/>
</dbReference>
<proteinExistence type="inferred from homology"/>
<dbReference type="InterPro" id="IPR003838">
    <property type="entry name" value="ABC3_permease_C"/>
</dbReference>
<evidence type="ECO:0000256" key="6">
    <source>
        <dbReference type="ARBA" id="ARBA00038076"/>
    </source>
</evidence>
<evidence type="ECO:0008006" key="12">
    <source>
        <dbReference type="Google" id="ProtNLM"/>
    </source>
</evidence>
<evidence type="ECO:0000256" key="5">
    <source>
        <dbReference type="ARBA" id="ARBA00023136"/>
    </source>
</evidence>
<evidence type="ECO:0000259" key="9">
    <source>
        <dbReference type="Pfam" id="PF04389"/>
    </source>
</evidence>
<keyword evidence="4 7" id="KW-1133">Transmembrane helix</keyword>
<dbReference type="Gene3D" id="3.50.30.30">
    <property type="match status" value="1"/>
</dbReference>
<evidence type="ECO:0000259" key="8">
    <source>
        <dbReference type="Pfam" id="PF02687"/>
    </source>
</evidence>
<feature type="transmembrane region" description="Helical" evidence="7">
    <location>
        <begin position="1272"/>
        <end position="1291"/>
    </location>
</feature>
<accession>A0A809R6M0</accession>
<evidence type="ECO:0000256" key="7">
    <source>
        <dbReference type="SAM" id="Phobius"/>
    </source>
</evidence>
<evidence type="ECO:0000313" key="10">
    <source>
        <dbReference type="EMBL" id="BBO23139.1"/>
    </source>
</evidence>
<keyword evidence="2" id="KW-1003">Cell membrane</keyword>
<evidence type="ECO:0000256" key="1">
    <source>
        <dbReference type="ARBA" id="ARBA00004651"/>
    </source>
</evidence>
<gene>
    <name evidence="10" type="ORF">NPRO_07340</name>
</gene>
<feature type="transmembrane region" description="Helical" evidence="7">
    <location>
        <begin position="1311"/>
        <end position="1335"/>
    </location>
</feature>
<dbReference type="GO" id="GO:0022857">
    <property type="term" value="F:transmembrane transporter activity"/>
    <property type="evidence" value="ECO:0007669"/>
    <property type="project" value="TreeGrafter"/>
</dbReference>
<feature type="domain" description="ABC3 transporter permease C-terminal" evidence="8">
    <location>
        <begin position="1230"/>
        <end position="1343"/>
    </location>
</feature>
<dbReference type="Proteomes" id="UP000662873">
    <property type="component" value="Chromosome"/>
</dbReference>
<feature type="transmembrane region" description="Helical" evidence="7">
    <location>
        <begin position="1228"/>
        <end position="1251"/>
    </location>
</feature>
<dbReference type="PANTHER" id="PTHR30572">
    <property type="entry name" value="MEMBRANE COMPONENT OF TRANSPORTER-RELATED"/>
    <property type="match status" value="1"/>
</dbReference>
<evidence type="ECO:0000313" key="11">
    <source>
        <dbReference type="Proteomes" id="UP000662873"/>
    </source>
</evidence>
<dbReference type="Pfam" id="PF02687">
    <property type="entry name" value="FtsX"/>
    <property type="match status" value="1"/>
</dbReference>
<dbReference type="SUPFAM" id="SSF53187">
    <property type="entry name" value="Zn-dependent exopeptidases"/>
    <property type="match status" value="1"/>
</dbReference>
<protein>
    <recommendedName>
        <fullName evidence="12">FtsX-like permease family protein</fullName>
    </recommendedName>
</protein>
<dbReference type="KEGG" id="npy:NPRO_07340"/>
<dbReference type="GO" id="GO:0005886">
    <property type="term" value="C:plasma membrane"/>
    <property type="evidence" value="ECO:0007669"/>
    <property type="project" value="UniProtKB-SubCell"/>
</dbReference>
<feature type="domain" description="Peptidase M28" evidence="9">
    <location>
        <begin position="252"/>
        <end position="471"/>
    </location>
</feature>
<evidence type="ECO:0000256" key="4">
    <source>
        <dbReference type="ARBA" id="ARBA00022989"/>
    </source>
</evidence>
<reference evidence="10" key="1">
    <citation type="journal article" name="DNA Res.">
        <title>The physiological potential of anammox bacteria as revealed by their core genome structure.</title>
        <authorList>
            <person name="Okubo T."/>
            <person name="Toyoda A."/>
            <person name="Fukuhara K."/>
            <person name="Uchiyama I."/>
            <person name="Harigaya Y."/>
            <person name="Kuroiwa M."/>
            <person name="Suzuki T."/>
            <person name="Murakami Y."/>
            <person name="Suwa Y."/>
            <person name="Takami H."/>
        </authorList>
    </citation>
    <scope>NUCLEOTIDE SEQUENCE</scope>
    <source>
        <strain evidence="10">317325-2</strain>
    </source>
</reference>